<dbReference type="PROSITE" id="PS50127">
    <property type="entry name" value="UBC_2"/>
    <property type="match status" value="1"/>
</dbReference>
<dbReference type="InterPro" id="IPR050113">
    <property type="entry name" value="Ub_conjugating_enzyme"/>
</dbReference>
<gene>
    <name evidence="6" type="ORF">NEQG_02503</name>
</gene>
<evidence type="ECO:0000256" key="2">
    <source>
        <dbReference type="ARBA" id="ARBA00022786"/>
    </source>
</evidence>
<feature type="active site" description="Glycyl thioester intermediate" evidence="3">
    <location>
        <position position="91"/>
    </location>
</feature>
<keyword evidence="4" id="KW-0547">Nucleotide-binding</keyword>
<accession>I3EDT3</accession>
<evidence type="ECO:0000256" key="4">
    <source>
        <dbReference type="RuleBase" id="RU362109"/>
    </source>
</evidence>
<evidence type="ECO:0000256" key="3">
    <source>
        <dbReference type="PROSITE-ProRule" id="PRU10133"/>
    </source>
</evidence>
<dbReference type="InterPro" id="IPR023313">
    <property type="entry name" value="UBQ-conjugating_AS"/>
</dbReference>
<proteinExistence type="inferred from homology"/>
<dbReference type="SMART" id="SM00212">
    <property type="entry name" value="UBCc"/>
    <property type="match status" value="1"/>
</dbReference>
<dbReference type="STRING" id="935791.I3EDT3"/>
<comment type="similarity">
    <text evidence="4">Belongs to the ubiquitin-conjugating enzyme family.</text>
</comment>
<dbReference type="HOGENOM" id="CLU_030988_12_1_1"/>
<feature type="domain" description="UBC core" evidence="5">
    <location>
        <begin position="2"/>
        <end position="153"/>
    </location>
</feature>
<name>I3EDT3_NEMP3</name>
<dbReference type="EMBL" id="GL870883">
    <property type="protein sequence ID" value="EIJ87380.1"/>
    <property type="molecule type" value="Genomic_DNA"/>
</dbReference>
<dbReference type="InterPro" id="IPR000608">
    <property type="entry name" value="UBC"/>
</dbReference>
<dbReference type="CDD" id="cd23798">
    <property type="entry name" value="UBCc_UBE2I"/>
    <property type="match status" value="1"/>
</dbReference>
<dbReference type="Gene3D" id="3.10.110.10">
    <property type="entry name" value="Ubiquitin Conjugating Enzyme"/>
    <property type="match status" value="1"/>
</dbReference>
<protein>
    <recommendedName>
        <fullName evidence="5">UBC core domain-containing protein</fullName>
    </recommendedName>
</protein>
<evidence type="ECO:0000313" key="7">
    <source>
        <dbReference type="Proteomes" id="UP000002872"/>
    </source>
</evidence>
<evidence type="ECO:0000259" key="5">
    <source>
        <dbReference type="PROSITE" id="PS50127"/>
    </source>
</evidence>
<keyword evidence="7" id="KW-1185">Reference proteome</keyword>
<dbReference type="SUPFAM" id="SSF54495">
    <property type="entry name" value="UBC-like"/>
    <property type="match status" value="1"/>
</dbReference>
<dbReference type="OMA" id="NRQQYEM"/>
<dbReference type="OrthoDB" id="6600758at2759"/>
<dbReference type="GO" id="GO:0005524">
    <property type="term" value="F:ATP binding"/>
    <property type="evidence" value="ECO:0007669"/>
    <property type="project" value="UniProtKB-UniRule"/>
</dbReference>
<keyword evidence="1" id="KW-0808">Transferase</keyword>
<keyword evidence="4" id="KW-0067">ATP-binding</keyword>
<dbReference type="Pfam" id="PF00179">
    <property type="entry name" value="UQ_con"/>
    <property type="match status" value="1"/>
</dbReference>
<dbReference type="Proteomes" id="UP000002872">
    <property type="component" value="Unassembled WGS sequence"/>
</dbReference>
<dbReference type="GO" id="GO:0016740">
    <property type="term" value="F:transferase activity"/>
    <property type="evidence" value="ECO:0007669"/>
    <property type="project" value="UniProtKB-KW"/>
</dbReference>
<dbReference type="InterPro" id="IPR016135">
    <property type="entry name" value="UBQ-conjugating_enzyme/RWD"/>
</dbReference>
<evidence type="ECO:0000256" key="1">
    <source>
        <dbReference type="ARBA" id="ARBA00022679"/>
    </source>
</evidence>
<dbReference type="VEuPathDB" id="MicrosporidiaDB:NEQG_02503"/>
<reference evidence="6" key="1">
    <citation type="submission" date="2011-01" db="EMBL/GenBank/DDBJ databases">
        <title>The Genome Sequence of Nematocida parisii strain ERTm3.</title>
        <authorList>
            <consortium name="The Broad Institute Genome Sequencing Platform"/>
            <consortium name="The Broad Institute Genome Sequencing Center for Infectious Disease"/>
            <person name="Cuomo C."/>
            <person name="Troemel E."/>
            <person name="Young S.K."/>
            <person name="Zeng Q."/>
            <person name="Gargeya S."/>
            <person name="Fitzgerald M."/>
            <person name="Haas B."/>
            <person name="Abouelleil A."/>
            <person name="Alvarado L."/>
            <person name="Arachchi H.M."/>
            <person name="Berlin A."/>
            <person name="Chapman S.B."/>
            <person name="Gearin G."/>
            <person name="Goldberg J."/>
            <person name="Griggs A."/>
            <person name="Gujja S."/>
            <person name="Hansen M."/>
            <person name="Heiman D."/>
            <person name="Howarth C."/>
            <person name="Larimer J."/>
            <person name="Lui A."/>
            <person name="MacDonald P.J.P."/>
            <person name="McCowen C."/>
            <person name="Montmayeur A."/>
            <person name="Murphy C."/>
            <person name="Neiman D."/>
            <person name="Pearson M."/>
            <person name="Priest M."/>
            <person name="Roberts A."/>
            <person name="Saif S."/>
            <person name="Shea T."/>
            <person name="Sisk P."/>
            <person name="Stolte C."/>
            <person name="Sykes S."/>
            <person name="Wortman J."/>
            <person name="Nusbaum C."/>
            <person name="Birren B."/>
        </authorList>
    </citation>
    <scope>NUCLEOTIDE SEQUENCE</scope>
    <source>
        <strain evidence="6">ERTm3</strain>
    </source>
</reference>
<keyword evidence="2 4" id="KW-0833">Ubl conjugation pathway</keyword>
<dbReference type="AlphaFoldDB" id="I3EDT3"/>
<dbReference type="PROSITE" id="PS00183">
    <property type="entry name" value="UBC_1"/>
    <property type="match status" value="1"/>
</dbReference>
<dbReference type="PANTHER" id="PTHR24067">
    <property type="entry name" value="UBIQUITIN-CONJUGATING ENZYME E2"/>
    <property type="match status" value="1"/>
</dbReference>
<dbReference type="FunCoup" id="I3EDT3">
    <property type="interactions" value="369"/>
</dbReference>
<dbReference type="InParanoid" id="I3EDT3"/>
<evidence type="ECO:0000313" key="6">
    <source>
        <dbReference type="EMBL" id="EIJ87380.1"/>
    </source>
</evidence>
<organism evidence="6 7">
    <name type="scientific">Nematocida parisii (strain ERTm3)</name>
    <name type="common">Nematode killer fungus</name>
    <dbReference type="NCBI Taxonomy" id="935791"/>
    <lineage>
        <taxon>Eukaryota</taxon>
        <taxon>Fungi</taxon>
        <taxon>Fungi incertae sedis</taxon>
        <taxon>Microsporidia</taxon>
        <taxon>Nematocida</taxon>
    </lineage>
</organism>
<sequence>MNSEQRILQERENWRKDRPFGFVAKPQMRKDKTLDLFNWICTIPGPEGSPFFGQDLSLKIEFLSSYPTSPPVVKFVQNIFHPNVYNDGYICLDLLDHAWSPSLNIKTILLAVQTLLAEPNIDSPANVKAANLYTQKPGEYNSIAIKRLSVKRKASQIGQ</sequence>